<dbReference type="SUPFAM" id="SSF160631">
    <property type="entry name" value="SMI1/KNR4-like"/>
    <property type="match status" value="1"/>
</dbReference>
<feature type="region of interest" description="Disordered" evidence="1">
    <location>
        <begin position="35"/>
        <end position="83"/>
    </location>
</feature>
<gene>
    <name evidence="4" type="ORF">ACFFRH_01395</name>
</gene>
<evidence type="ECO:0000256" key="1">
    <source>
        <dbReference type="SAM" id="MobiDB-lite"/>
    </source>
</evidence>
<evidence type="ECO:0000313" key="5">
    <source>
        <dbReference type="Proteomes" id="UP001589610"/>
    </source>
</evidence>
<dbReference type="InterPro" id="IPR018958">
    <property type="entry name" value="Knr4/Smi1-like_dom"/>
</dbReference>
<feature type="domain" description="Knr4/Smi1-like" evidence="3">
    <location>
        <begin position="286"/>
        <end position="406"/>
    </location>
</feature>
<protein>
    <submittedName>
        <fullName evidence="4">SMI1/KNR4 family protein</fullName>
    </submittedName>
</protein>
<dbReference type="PANTHER" id="PTHR47432:SF1">
    <property type="entry name" value="CELL WALL ASSEMBLY REGULATOR SMI1"/>
    <property type="match status" value="1"/>
</dbReference>
<keyword evidence="2" id="KW-0472">Membrane</keyword>
<comment type="caution">
    <text evidence="4">The sequence shown here is derived from an EMBL/GenBank/DDBJ whole genome shotgun (WGS) entry which is preliminary data.</text>
</comment>
<dbReference type="Proteomes" id="UP001589610">
    <property type="component" value="Unassembled WGS sequence"/>
</dbReference>
<sequence length="449" mass="49165">MLRLITSRQVRLALAAAALVVGVVAVTRLWRRGEERRAEERRAASPAERSGLATPAGAPASEAGRAPRWPPAPILGTPTDEDLRRYAARPPSAVRTAVERMFERGPRTPGEPLDEATRGRLVRWGAIGIGLCLLAFGTQALESAVFSNGVETVEATDSRSADEWCEPESDVSLEPGLRYWADGEGTYQVVRCVGTDEFRHLEGVYSDMGRYPQPADPVQPEEIPVPEVTAETPAAVPDADCRPRPRTPRVRAIDPKVTRAVNHQWRRVERWLRANAPASLRTLGRPARARTIAVAEAQMGLRFPDDLRASLLRHDGASVVAGTGPFGFLGNRNHGVREIRDTWRRLCGMDGEVERDGTDDDARTEWWDGRMIPFGSDGSGDHLVIDSVVRDVGDTDHEGVMDFLPGGVPIGSYYRLLRATAHALETGGSIGSWKPVVDGGELYWKVVPE</sequence>
<reference evidence="4 5" key="1">
    <citation type="submission" date="2024-09" db="EMBL/GenBank/DDBJ databases">
        <authorList>
            <person name="Sun Q."/>
            <person name="Mori K."/>
        </authorList>
    </citation>
    <scope>NUCLEOTIDE SEQUENCE [LARGE SCALE GENOMIC DNA]</scope>
    <source>
        <strain evidence="4 5">JCM 3028</strain>
    </source>
</reference>
<dbReference type="EMBL" id="JBHMBS010000001">
    <property type="protein sequence ID" value="MFB9674127.1"/>
    <property type="molecule type" value="Genomic_DNA"/>
</dbReference>
<dbReference type="SMART" id="SM00860">
    <property type="entry name" value="SMI1_KNR4"/>
    <property type="match status" value="1"/>
</dbReference>
<accession>A0ABV5T504</accession>
<dbReference type="InterPro" id="IPR037883">
    <property type="entry name" value="Knr4/Smi1-like_sf"/>
</dbReference>
<dbReference type="Pfam" id="PF09346">
    <property type="entry name" value="SMI1_KNR4"/>
    <property type="match status" value="1"/>
</dbReference>
<keyword evidence="2" id="KW-0812">Transmembrane</keyword>
<dbReference type="PANTHER" id="PTHR47432">
    <property type="entry name" value="CELL WALL ASSEMBLY REGULATOR SMI1"/>
    <property type="match status" value="1"/>
</dbReference>
<evidence type="ECO:0000259" key="3">
    <source>
        <dbReference type="SMART" id="SM00860"/>
    </source>
</evidence>
<dbReference type="Gene3D" id="3.40.1580.10">
    <property type="entry name" value="SMI1/KNR4-like"/>
    <property type="match status" value="1"/>
</dbReference>
<dbReference type="RefSeq" id="WP_386153417.1">
    <property type="nucleotide sequence ID" value="NZ_JBHMBS010000001.1"/>
</dbReference>
<keyword evidence="5" id="KW-1185">Reference proteome</keyword>
<keyword evidence="2" id="KW-1133">Transmembrane helix</keyword>
<evidence type="ECO:0000256" key="2">
    <source>
        <dbReference type="SAM" id="Phobius"/>
    </source>
</evidence>
<dbReference type="InterPro" id="IPR051873">
    <property type="entry name" value="KNR4/SMI1_regulator"/>
</dbReference>
<proteinExistence type="predicted"/>
<name>A0ABV5T504_9ACTN</name>
<evidence type="ECO:0000313" key="4">
    <source>
        <dbReference type="EMBL" id="MFB9674127.1"/>
    </source>
</evidence>
<organism evidence="4 5">
    <name type="scientific">Streptosporangium vulgare</name>
    <dbReference type="NCBI Taxonomy" id="46190"/>
    <lineage>
        <taxon>Bacteria</taxon>
        <taxon>Bacillati</taxon>
        <taxon>Actinomycetota</taxon>
        <taxon>Actinomycetes</taxon>
        <taxon>Streptosporangiales</taxon>
        <taxon>Streptosporangiaceae</taxon>
        <taxon>Streptosporangium</taxon>
    </lineage>
</organism>
<feature type="transmembrane region" description="Helical" evidence="2">
    <location>
        <begin position="12"/>
        <end position="30"/>
    </location>
</feature>